<dbReference type="GO" id="GO:0004853">
    <property type="term" value="F:uroporphyrinogen decarboxylase activity"/>
    <property type="evidence" value="ECO:0007669"/>
    <property type="project" value="InterPro"/>
</dbReference>
<feature type="non-terminal residue" evidence="2">
    <location>
        <position position="1"/>
    </location>
</feature>
<dbReference type="Gene3D" id="3.20.20.210">
    <property type="match status" value="1"/>
</dbReference>
<feature type="domain" description="Uroporphyrinogen decarboxylase (URO-D)" evidence="1">
    <location>
        <begin position="56"/>
        <end position="255"/>
    </location>
</feature>
<accession>A0A381VGX8</accession>
<name>A0A381VGX8_9ZZZZ</name>
<sequence>LNNVSRRTFLNTAGLAIASAAFAPIAYSAEMSHRARIEAALANLPTDRTPLSFWWHWANQDRSPRRLAELAVRLQQRLDMDFIKFSPYGLYSVVDWGVQLNVRGGPDTPILAESPIQKPDDWLKITPVRSDAGEYLIVLEAQRIALEMLNGDVPFVQTVFSPLTSASKIAGPGKLMQYMQDSPRQVHAALEAITETSRSFVERVVSGGADGVFFANQWAGVDLLPPDLYNEFSKPYDLQMLEPLKGKTWFNIYHLHAHDINFDGVLDYPVEAFNWH</sequence>
<feature type="non-terminal residue" evidence="2">
    <location>
        <position position="276"/>
    </location>
</feature>
<dbReference type="GO" id="GO:0006779">
    <property type="term" value="P:porphyrin-containing compound biosynthetic process"/>
    <property type="evidence" value="ECO:0007669"/>
    <property type="project" value="InterPro"/>
</dbReference>
<dbReference type="PANTHER" id="PTHR47099">
    <property type="entry name" value="METHYLCOBAMIDE:COM METHYLTRANSFERASE MTBA"/>
    <property type="match status" value="1"/>
</dbReference>
<dbReference type="AlphaFoldDB" id="A0A381VGX8"/>
<proteinExistence type="predicted"/>
<gene>
    <name evidence="2" type="ORF">METZ01_LOCUS91761</name>
</gene>
<dbReference type="PANTHER" id="PTHR47099:SF1">
    <property type="entry name" value="METHYLCOBAMIDE:COM METHYLTRANSFERASE MTBA"/>
    <property type="match status" value="1"/>
</dbReference>
<dbReference type="Pfam" id="PF01208">
    <property type="entry name" value="URO-D"/>
    <property type="match status" value="1"/>
</dbReference>
<dbReference type="SUPFAM" id="SSF51726">
    <property type="entry name" value="UROD/MetE-like"/>
    <property type="match status" value="1"/>
</dbReference>
<dbReference type="InterPro" id="IPR006311">
    <property type="entry name" value="TAT_signal"/>
</dbReference>
<evidence type="ECO:0000313" key="2">
    <source>
        <dbReference type="EMBL" id="SVA38907.1"/>
    </source>
</evidence>
<dbReference type="EMBL" id="UINC01008653">
    <property type="protein sequence ID" value="SVA38907.1"/>
    <property type="molecule type" value="Genomic_DNA"/>
</dbReference>
<protein>
    <recommendedName>
        <fullName evidence="1">Uroporphyrinogen decarboxylase (URO-D) domain-containing protein</fullName>
    </recommendedName>
</protein>
<reference evidence="2" key="1">
    <citation type="submission" date="2018-05" db="EMBL/GenBank/DDBJ databases">
        <authorList>
            <person name="Lanie J.A."/>
            <person name="Ng W.-L."/>
            <person name="Kazmierczak K.M."/>
            <person name="Andrzejewski T.M."/>
            <person name="Davidsen T.M."/>
            <person name="Wayne K.J."/>
            <person name="Tettelin H."/>
            <person name="Glass J.I."/>
            <person name="Rusch D."/>
            <person name="Podicherti R."/>
            <person name="Tsui H.-C.T."/>
            <person name="Winkler M.E."/>
        </authorList>
    </citation>
    <scope>NUCLEOTIDE SEQUENCE</scope>
</reference>
<dbReference type="InterPro" id="IPR000257">
    <property type="entry name" value="Uroporphyrinogen_deCOase"/>
</dbReference>
<dbReference type="InterPro" id="IPR052024">
    <property type="entry name" value="Methanogen_methyltrans"/>
</dbReference>
<dbReference type="InterPro" id="IPR038071">
    <property type="entry name" value="UROD/MetE-like_sf"/>
</dbReference>
<organism evidence="2">
    <name type="scientific">marine metagenome</name>
    <dbReference type="NCBI Taxonomy" id="408172"/>
    <lineage>
        <taxon>unclassified sequences</taxon>
        <taxon>metagenomes</taxon>
        <taxon>ecological metagenomes</taxon>
    </lineage>
</organism>
<dbReference type="PROSITE" id="PS51318">
    <property type="entry name" value="TAT"/>
    <property type="match status" value="1"/>
</dbReference>
<evidence type="ECO:0000259" key="1">
    <source>
        <dbReference type="Pfam" id="PF01208"/>
    </source>
</evidence>